<dbReference type="Pfam" id="PF00753">
    <property type="entry name" value="Lactamase_B"/>
    <property type="match status" value="1"/>
</dbReference>
<dbReference type="KEGG" id="cpro:CPRO_27560"/>
<evidence type="ECO:0000313" key="2">
    <source>
        <dbReference type="EMBL" id="AMJ42302.1"/>
    </source>
</evidence>
<reference evidence="2 4" key="1">
    <citation type="journal article" date="2016" name="Genome Announc.">
        <title>Complete Genome Sequence of the Amino Acid-Fermenting Clostridium propionicum X2 (DSM 1682).</title>
        <authorList>
            <person name="Poehlein A."/>
            <person name="Schlien K."/>
            <person name="Chowdhury N.P."/>
            <person name="Gottschalk G."/>
            <person name="Buckel W."/>
            <person name="Daniel R."/>
        </authorList>
    </citation>
    <scope>NUCLEOTIDE SEQUENCE [LARGE SCALE GENOMIC DNA]</scope>
    <source>
        <strain evidence="2 4">X2</strain>
    </source>
</reference>
<dbReference type="InterPro" id="IPR001279">
    <property type="entry name" value="Metallo-B-lactamas"/>
</dbReference>
<dbReference type="InterPro" id="IPR052926">
    <property type="entry name" value="Metallo-beta-lactamase_dom"/>
</dbReference>
<dbReference type="OrthoDB" id="9803916at2"/>
<feature type="domain" description="Metallo-beta-lactamase" evidence="1">
    <location>
        <begin position="20"/>
        <end position="103"/>
    </location>
</feature>
<dbReference type="InterPro" id="IPR041712">
    <property type="entry name" value="DHPS-like_MBL-fold"/>
</dbReference>
<keyword evidence="4" id="KW-1185">Reference proteome</keyword>
<evidence type="ECO:0000313" key="5">
    <source>
        <dbReference type="Proteomes" id="UP000184204"/>
    </source>
</evidence>
<dbReference type="AlphaFoldDB" id="A0A0X8VB10"/>
<evidence type="ECO:0000313" key="3">
    <source>
        <dbReference type="EMBL" id="SHE55904.1"/>
    </source>
</evidence>
<dbReference type="Proteomes" id="UP000068026">
    <property type="component" value="Chromosome"/>
</dbReference>
<dbReference type="PANTHER" id="PTHR13754:SF18">
    <property type="entry name" value="7,8-DIHYDROPTERIN-6-METHYL-4-(BETA-D-RIBOFURANOSYL)-AMINOBENZENE-5'-PHOSPHATE SYNTHASE"/>
    <property type="match status" value="1"/>
</dbReference>
<reference evidence="4" key="2">
    <citation type="submission" date="2016-01" db="EMBL/GenBank/DDBJ databases">
        <authorList>
            <person name="Poehlein A."/>
            <person name="Schlien K."/>
            <person name="Gottschalk G."/>
            <person name="Buckel W."/>
            <person name="Daniel R."/>
        </authorList>
    </citation>
    <scope>NUCLEOTIDE SEQUENCE [LARGE SCALE GENOMIC DNA]</scope>
    <source>
        <strain evidence="4">X2</strain>
    </source>
</reference>
<reference evidence="3" key="3">
    <citation type="submission" date="2016-11" db="EMBL/GenBank/DDBJ databases">
        <authorList>
            <person name="Varghese N."/>
            <person name="Submissions S."/>
        </authorList>
    </citation>
    <scope>NUCLEOTIDE SEQUENCE</scope>
    <source>
        <strain evidence="3">DSM 1682</strain>
    </source>
</reference>
<dbReference type="CDD" id="cd07713">
    <property type="entry name" value="DHPS-like_MBL-fold"/>
    <property type="match status" value="1"/>
</dbReference>
<proteinExistence type="predicted"/>
<evidence type="ECO:0000313" key="4">
    <source>
        <dbReference type="Proteomes" id="UP000068026"/>
    </source>
</evidence>
<dbReference type="GO" id="GO:0016740">
    <property type="term" value="F:transferase activity"/>
    <property type="evidence" value="ECO:0007669"/>
    <property type="project" value="TreeGrafter"/>
</dbReference>
<dbReference type="Proteomes" id="UP000184204">
    <property type="component" value="Unassembled WGS sequence"/>
</dbReference>
<dbReference type="RefSeq" id="WP_066052915.1">
    <property type="nucleotide sequence ID" value="NZ_CP014223.1"/>
</dbReference>
<dbReference type="EMBL" id="CP014223">
    <property type="protein sequence ID" value="AMJ42302.1"/>
    <property type="molecule type" value="Genomic_DNA"/>
</dbReference>
<gene>
    <name evidence="2" type="ORF">CPRO_27560</name>
    <name evidence="3" type="ORF">SAMN02745151_01120</name>
</gene>
<dbReference type="SUPFAM" id="SSF56281">
    <property type="entry name" value="Metallo-hydrolase/oxidoreductase"/>
    <property type="match status" value="1"/>
</dbReference>
<dbReference type="PANTHER" id="PTHR13754">
    <property type="entry name" value="METALLO-BETA-LACTAMASE SUPERFAMILY PROTEIN"/>
    <property type="match status" value="1"/>
</dbReference>
<sequence>MRVTVLMDNNTNIDVYYLGEPGVSYWIEAEGKNFLFDVGYSSAFLKNALDMSIDVTKADGILLSHGHNDHTGGLVPLSDICEKSKPRLICHPSALKHRTYDGLSIGCPLNREMVQEHFSLFETKEAYWLTENLVFLGEIPRTLSFEEPYPIGVLEEEDGNQEDMILDDTALAYRTQEGIYIITGCSHGGICNIIENAKKITGKEKVLGLLGGFHLFEINKRTTETISYLAKEQIKNLYPCHCTSFQVKSALHQHNPVKEVGVGLVLNWE</sequence>
<protein>
    <submittedName>
        <fullName evidence="3">7,8-dihydropterin-6-yl-methyl-4-(Beta-D-ribofuranosyl)aminobenzene 5'-phosphate synthase</fullName>
    </submittedName>
    <submittedName>
        <fullName evidence="2">Metallo-beta-lactamase superfamily protein</fullName>
    </submittedName>
</protein>
<organism evidence="3 5">
    <name type="scientific">Anaerotignum propionicum DSM 1682</name>
    <dbReference type="NCBI Taxonomy" id="991789"/>
    <lineage>
        <taxon>Bacteria</taxon>
        <taxon>Bacillati</taxon>
        <taxon>Bacillota</taxon>
        <taxon>Clostridia</taxon>
        <taxon>Lachnospirales</taxon>
        <taxon>Anaerotignaceae</taxon>
        <taxon>Anaerotignum</taxon>
    </lineage>
</organism>
<dbReference type="EMBL" id="FQUA01000003">
    <property type="protein sequence ID" value="SHE55904.1"/>
    <property type="molecule type" value="Genomic_DNA"/>
</dbReference>
<evidence type="ECO:0000259" key="1">
    <source>
        <dbReference type="Pfam" id="PF00753"/>
    </source>
</evidence>
<dbReference type="Gene3D" id="3.60.15.10">
    <property type="entry name" value="Ribonuclease Z/Hydroxyacylglutathione hydrolase-like"/>
    <property type="match status" value="1"/>
</dbReference>
<accession>A0A0X8VB10</accession>
<name>A0A0X8VB10_ANAPI</name>
<dbReference type="InterPro" id="IPR036866">
    <property type="entry name" value="RibonucZ/Hydroxyglut_hydro"/>
</dbReference>
<reference evidence="5" key="4">
    <citation type="submission" date="2016-11" db="EMBL/GenBank/DDBJ databases">
        <authorList>
            <person name="Jaros S."/>
            <person name="Januszkiewicz K."/>
            <person name="Wedrychowicz H."/>
        </authorList>
    </citation>
    <scope>NUCLEOTIDE SEQUENCE [LARGE SCALE GENOMIC DNA]</scope>
    <source>
        <strain evidence="5">DSM 1682</strain>
    </source>
</reference>